<keyword evidence="1" id="KW-0812">Transmembrane</keyword>
<feature type="transmembrane region" description="Helical" evidence="1">
    <location>
        <begin position="41"/>
        <end position="61"/>
    </location>
</feature>
<keyword evidence="1" id="KW-1133">Transmembrane helix</keyword>
<keyword evidence="4" id="KW-1185">Reference proteome</keyword>
<name>A0ABW2BKW1_9HYPH</name>
<dbReference type="InterPro" id="IPR005182">
    <property type="entry name" value="YdbS-like_PH"/>
</dbReference>
<evidence type="ECO:0000256" key="1">
    <source>
        <dbReference type="SAM" id="Phobius"/>
    </source>
</evidence>
<dbReference type="InterPro" id="IPR054839">
    <property type="entry name" value="puhB_PGC"/>
</dbReference>
<dbReference type="NCBIfam" id="NF040894">
    <property type="entry name" value="puhB_PGC"/>
    <property type="match status" value="1"/>
</dbReference>
<accession>A0ABW2BKW1</accession>
<dbReference type="Pfam" id="PF03703">
    <property type="entry name" value="bPH_2"/>
    <property type="match status" value="1"/>
</dbReference>
<feature type="domain" description="YdbS-like PH" evidence="2">
    <location>
        <begin position="94"/>
        <end position="129"/>
    </location>
</feature>
<protein>
    <submittedName>
        <fullName evidence="3">Photosynthetic complex putative assembly protein PuhB</fullName>
    </submittedName>
</protein>
<evidence type="ECO:0000313" key="3">
    <source>
        <dbReference type="EMBL" id="MFC6791078.1"/>
    </source>
</evidence>
<comment type="caution">
    <text evidence="3">The sequence shown here is derived from an EMBL/GenBank/DDBJ whole genome shotgun (WGS) entry which is preliminary data.</text>
</comment>
<sequence>MSGDDFLPEGTLRGLPGPLPRDERLLWQGAPTTTGVFVRVFHARIVALWFVGWACIFAASAGSPSRAVMIGSAIMLTGALGLAVLWVLSWLTHRTTVYTITDKRVVFHTGIALPVTRNLPFAQIENGALRAFSDDSGDIPLRLRPGVRIAYLQLWPHARPWHVSRTEPMLRSVPHAESVTRLLVQAMTAFAENGQPVQPVVVMRPTPQAPRLVAAE</sequence>
<evidence type="ECO:0000259" key="2">
    <source>
        <dbReference type="Pfam" id="PF03703"/>
    </source>
</evidence>
<organism evidence="3 4">
    <name type="scientific">Methylobacterium komagatae</name>
    <dbReference type="NCBI Taxonomy" id="374425"/>
    <lineage>
        <taxon>Bacteria</taxon>
        <taxon>Pseudomonadati</taxon>
        <taxon>Pseudomonadota</taxon>
        <taxon>Alphaproteobacteria</taxon>
        <taxon>Hyphomicrobiales</taxon>
        <taxon>Methylobacteriaceae</taxon>
        <taxon>Methylobacterium</taxon>
    </lineage>
</organism>
<dbReference type="EMBL" id="JBHSWN010000001">
    <property type="protein sequence ID" value="MFC6791078.1"/>
    <property type="molecule type" value="Genomic_DNA"/>
</dbReference>
<feature type="transmembrane region" description="Helical" evidence="1">
    <location>
        <begin position="68"/>
        <end position="91"/>
    </location>
</feature>
<evidence type="ECO:0000313" key="4">
    <source>
        <dbReference type="Proteomes" id="UP001596292"/>
    </source>
</evidence>
<dbReference type="RefSeq" id="WP_378971577.1">
    <property type="nucleotide sequence ID" value="NZ_JBHSWN010000001.1"/>
</dbReference>
<proteinExistence type="predicted"/>
<keyword evidence="1" id="KW-0472">Membrane</keyword>
<dbReference type="Proteomes" id="UP001596292">
    <property type="component" value="Unassembled WGS sequence"/>
</dbReference>
<gene>
    <name evidence="3" type="primary">puhB</name>
    <name evidence="3" type="ORF">ACFQE0_16510</name>
</gene>
<reference evidence="4" key="1">
    <citation type="journal article" date="2019" name="Int. J. Syst. Evol. Microbiol.">
        <title>The Global Catalogue of Microorganisms (GCM) 10K type strain sequencing project: providing services to taxonomists for standard genome sequencing and annotation.</title>
        <authorList>
            <consortium name="The Broad Institute Genomics Platform"/>
            <consortium name="The Broad Institute Genome Sequencing Center for Infectious Disease"/>
            <person name="Wu L."/>
            <person name="Ma J."/>
        </authorList>
    </citation>
    <scope>NUCLEOTIDE SEQUENCE [LARGE SCALE GENOMIC DNA]</scope>
    <source>
        <strain evidence="4">CCUG 48316</strain>
    </source>
</reference>